<evidence type="ECO:0000313" key="5">
    <source>
        <dbReference type="Proteomes" id="UP000705867"/>
    </source>
</evidence>
<dbReference type="Gene3D" id="3.40.50.300">
    <property type="entry name" value="P-loop containing nucleotide triphosphate hydrolases"/>
    <property type="match status" value="1"/>
</dbReference>
<reference evidence="4" key="1">
    <citation type="journal article" date="2021" name="bioRxiv">
        <title>Unraveling nitrogen, sulfur and carbon metabolic pathways and microbial community transcriptional responses to substrate deprivation and toxicity stresses in a bioreactor mimicking anoxic brackish coastal sediment conditions.</title>
        <authorList>
            <person name="Martins P.D."/>
            <person name="Echeveste M.J."/>
            <person name="Arshad A."/>
            <person name="Kurth J."/>
            <person name="Ouboter H."/>
            <person name="Jetten M.S.M."/>
            <person name="Welte C.U."/>
        </authorList>
    </citation>
    <scope>NUCLEOTIDE SEQUENCE</scope>
    <source>
        <strain evidence="4">MAG_39</strain>
    </source>
</reference>
<dbReference type="GO" id="GO:0005737">
    <property type="term" value="C:cytoplasm"/>
    <property type="evidence" value="ECO:0007669"/>
    <property type="project" value="TreeGrafter"/>
</dbReference>
<dbReference type="GO" id="GO:0034605">
    <property type="term" value="P:cellular response to heat"/>
    <property type="evidence" value="ECO:0007669"/>
    <property type="project" value="TreeGrafter"/>
</dbReference>
<feature type="domain" description="AAA+ ATPase" evidence="3">
    <location>
        <begin position="7"/>
        <end position="158"/>
    </location>
</feature>
<dbReference type="InterPro" id="IPR003593">
    <property type="entry name" value="AAA+_ATPase"/>
</dbReference>
<comment type="caution">
    <text evidence="4">The sequence shown here is derived from an EMBL/GenBank/DDBJ whole genome shotgun (WGS) entry which is preliminary data.</text>
</comment>
<gene>
    <name evidence="4" type="ORF">K8I29_01850</name>
</gene>
<name>A0A953JBR3_9BACT</name>
<dbReference type="Proteomes" id="UP000705867">
    <property type="component" value="Unassembled WGS sequence"/>
</dbReference>
<dbReference type="Pfam" id="PF07724">
    <property type="entry name" value="AAA_2"/>
    <property type="match status" value="1"/>
</dbReference>
<reference evidence="4" key="2">
    <citation type="submission" date="2021-08" db="EMBL/GenBank/DDBJ databases">
        <authorList>
            <person name="Dalcin Martins P."/>
        </authorList>
    </citation>
    <scope>NUCLEOTIDE SEQUENCE</scope>
    <source>
        <strain evidence="4">MAG_39</strain>
    </source>
</reference>
<protein>
    <submittedName>
        <fullName evidence="4">AAA family ATPase</fullName>
    </submittedName>
</protein>
<dbReference type="InterPro" id="IPR027417">
    <property type="entry name" value="P-loop_NTPase"/>
</dbReference>
<keyword evidence="1" id="KW-0547">Nucleotide-binding</keyword>
<dbReference type="PRINTS" id="PR00300">
    <property type="entry name" value="CLPPROTEASEA"/>
</dbReference>
<dbReference type="InterPro" id="IPR001270">
    <property type="entry name" value="ClpA/B"/>
</dbReference>
<evidence type="ECO:0000259" key="3">
    <source>
        <dbReference type="SMART" id="SM00382"/>
    </source>
</evidence>
<dbReference type="PANTHER" id="PTHR11638:SF18">
    <property type="entry name" value="HEAT SHOCK PROTEIN 104"/>
    <property type="match status" value="1"/>
</dbReference>
<sequence length="254" mass="28325">MLRGDRKFGNAILLGPTGVGKTETASALSKWLFEGRMIKKDMGEYKHPSDGRRLFGDQYKMGSLTKEVTEMGSCVVLFDEIEKAHPEVFDTFLTLFDEGKMGDAATNLRVSFKNTIILMTTNLAPDREEDTPLEALGNDKRRDLFAYHFRTELLGRINRILVYNELTEGATEGILRKRVGCILARKEEEGVRIEVAENIYRHLARQVRSCRYGVRGADEVIINSVGAAIAGIPKGTDTVSLTLEGNGRIAWHAS</sequence>
<dbReference type="GO" id="GO:0005524">
    <property type="term" value="F:ATP binding"/>
    <property type="evidence" value="ECO:0007669"/>
    <property type="project" value="UniProtKB-KW"/>
</dbReference>
<keyword evidence="2" id="KW-0067">ATP-binding</keyword>
<dbReference type="EMBL" id="JAIOIV010000016">
    <property type="protein sequence ID" value="MBZ0154941.1"/>
    <property type="molecule type" value="Genomic_DNA"/>
</dbReference>
<dbReference type="SMART" id="SM00382">
    <property type="entry name" value="AAA"/>
    <property type="match status" value="1"/>
</dbReference>
<dbReference type="SUPFAM" id="SSF52540">
    <property type="entry name" value="P-loop containing nucleoside triphosphate hydrolases"/>
    <property type="match status" value="1"/>
</dbReference>
<dbReference type="GO" id="GO:0016887">
    <property type="term" value="F:ATP hydrolysis activity"/>
    <property type="evidence" value="ECO:0007669"/>
    <property type="project" value="InterPro"/>
</dbReference>
<evidence type="ECO:0000256" key="1">
    <source>
        <dbReference type="ARBA" id="ARBA00022741"/>
    </source>
</evidence>
<dbReference type="AlphaFoldDB" id="A0A953JBR3"/>
<dbReference type="InterPro" id="IPR050130">
    <property type="entry name" value="ClpA_ClpB"/>
</dbReference>
<evidence type="ECO:0000256" key="2">
    <source>
        <dbReference type="ARBA" id="ARBA00022840"/>
    </source>
</evidence>
<dbReference type="PANTHER" id="PTHR11638">
    <property type="entry name" value="ATP-DEPENDENT CLP PROTEASE"/>
    <property type="match status" value="1"/>
</dbReference>
<accession>A0A953JBR3</accession>
<proteinExistence type="predicted"/>
<evidence type="ECO:0000313" key="4">
    <source>
        <dbReference type="EMBL" id="MBZ0154941.1"/>
    </source>
</evidence>
<organism evidence="4 5">
    <name type="scientific">Candidatus Nitrobium versatile</name>
    <dbReference type="NCBI Taxonomy" id="2884831"/>
    <lineage>
        <taxon>Bacteria</taxon>
        <taxon>Pseudomonadati</taxon>
        <taxon>Nitrospirota</taxon>
        <taxon>Nitrospiria</taxon>
        <taxon>Nitrospirales</taxon>
        <taxon>Nitrospiraceae</taxon>
        <taxon>Candidatus Nitrobium</taxon>
    </lineage>
</organism>
<dbReference type="InterPro" id="IPR003959">
    <property type="entry name" value="ATPase_AAA_core"/>
</dbReference>